<sequence length="312" mass="33841">MPSPTTSFVSPLTPMDLERSSSMPIATDKPNFTVCSIFQTFLSADGVSTSCNTEGLKLSSVVTGLRSPTEPANCPSPQSLEIILDDVDAIKVLTSESHSISSKGDKAPDLLVRAAPSRKIDGNSTHAHQISKGSSKQIVVKKDGTDVISWENLRGRSMERGKKITHSTELMEDFDFEAMNRKFKKDEIWGDLGKLRNQLKGKGNAGKNDAAKSDLAVAVMSLDIKPVKPATDVCAMFPKREREMERKGAESEPTGHLALSLFLVDVLSTGSSGSLIPDLKLLEKILSCLRLICIGVIGFSKSRFKGEGNRHH</sequence>
<dbReference type="PANTHER" id="PTHR13586">
    <property type="entry name" value="SCD6 PROTEIN-RELATED"/>
    <property type="match status" value="1"/>
</dbReference>
<evidence type="ECO:0000313" key="2">
    <source>
        <dbReference type="EMBL" id="KAK4750479.1"/>
    </source>
</evidence>
<keyword evidence="3" id="KW-1185">Reference proteome</keyword>
<dbReference type="PANTHER" id="PTHR13586:SF0">
    <property type="entry name" value="TRAILER HITCH, ISOFORM H"/>
    <property type="match status" value="1"/>
</dbReference>
<dbReference type="GO" id="GO:0034063">
    <property type="term" value="P:stress granule assembly"/>
    <property type="evidence" value="ECO:0007669"/>
    <property type="project" value="TreeGrafter"/>
</dbReference>
<dbReference type="GO" id="GO:0000932">
    <property type="term" value="C:P-body"/>
    <property type="evidence" value="ECO:0007669"/>
    <property type="project" value="TreeGrafter"/>
</dbReference>
<dbReference type="GO" id="GO:0033962">
    <property type="term" value="P:P-body assembly"/>
    <property type="evidence" value="ECO:0007669"/>
    <property type="project" value="TreeGrafter"/>
</dbReference>
<dbReference type="Proteomes" id="UP001345219">
    <property type="component" value="Chromosome 4"/>
</dbReference>
<dbReference type="AlphaFoldDB" id="A0AAN7JNB6"/>
<proteinExistence type="predicted"/>
<reference evidence="2 3" key="1">
    <citation type="journal article" date="2023" name="Hortic Res">
        <title>Pangenome of water caltrop reveals structural variations and asymmetric subgenome divergence after allopolyploidization.</title>
        <authorList>
            <person name="Zhang X."/>
            <person name="Chen Y."/>
            <person name="Wang L."/>
            <person name="Yuan Y."/>
            <person name="Fang M."/>
            <person name="Shi L."/>
            <person name="Lu R."/>
            <person name="Comes H.P."/>
            <person name="Ma Y."/>
            <person name="Chen Y."/>
            <person name="Huang G."/>
            <person name="Zhou Y."/>
            <person name="Zheng Z."/>
            <person name="Qiu Y."/>
        </authorList>
    </citation>
    <scope>NUCLEOTIDE SEQUENCE [LARGE SCALE GENOMIC DNA]</scope>
    <source>
        <tissue evidence="2">Roots</tissue>
    </source>
</reference>
<dbReference type="SMART" id="SM01199">
    <property type="entry name" value="FDF"/>
    <property type="match status" value="1"/>
</dbReference>
<dbReference type="PROSITE" id="PS51512">
    <property type="entry name" value="DFDF"/>
    <property type="match status" value="1"/>
</dbReference>
<evidence type="ECO:0000313" key="3">
    <source>
        <dbReference type="Proteomes" id="UP001345219"/>
    </source>
</evidence>
<name>A0AAN7JNB6_9MYRT</name>
<gene>
    <name evidence="2" type="ORF">SAY87_003961</name>
</gene>
<feature type="domain" description="DFDF" evidence="1">
    <location>
        <begin position="162"/>
        <end position="198"/>
    </location>
</feature>
<protein>
    <recommendedName>
        <fullName evidence="1">DFDF domain-containing protein</fullName>
    </recommendedName>
</protein>
<dbReference type="EMBL" id="JAXIOK010000017">
    <property type="protein sequence ID" value="KAK4750479.1"/>
    <property type="molecule type" value="Genomic_DNA"/>
</dbReference>
<organism evidence="2 3">
    <name type="scientific">Trapa incisa</name>
    <dbReference type="NCBI Taxonomy" id="236973"/>
    <lineage>
        <taxon>Eukaryota</taxon>
        <taxon>Viridiplantae</taxon>
        <taxon>Streptophyta</taxon>
        <taxon>Embryophyta</taxon>
        <taxon>Tracheophyta</taxon>
        <taxon>Spermatophyta</taxon>
        <taxon>Magnoliopsida</taxon>
        <taxon>eudicotyledons</taxon>
        <taxon>Gunneridae</taxon>
        <taxon>Pentapetalae</taxon>
        <taxon>rosids</taxon>
        <taxon>malvids</taxon>
        <taxon>Myrtales</taxon>
        <taxon>Lythraceae</taxon>
        <taxon>Trapa</taxon>
    </lineage>
</organism>
<dbReference type="InterPro" id="IPR025762">
    <property type="entry name" value="DFDF"/>
</dbReference>
<comment type="caution">
    <text evidence="2">The sequence shown here is derived from an EMBL/GenBank/DDBJ whole genome shotgun (WGS) entry which is preliminary data.</text>
</comment>
<evidence type="ECO:0000259" key="1">
    <source>
        <dbReference type="PROSITE" id="PS51512"/>
    </source>
</evidence>
<accession>A0AAN7JNB6</accession>
<dbReference type="GO" id="GO:0003729">
    <property type="term" value="F:mRNA binding"/>
    <property type="evidence" value="ECO:0007669"/>
    <property type="project" value="TreeGrafter"/>
</dbReference>
<dbReference type="InterPro" id="IPR019050">
    <property type="entry name" value="FDF_dom"/>
</dbReference>
<dbReference type="Pfam" id="PF09532">
    <property type="entry name" value="FDF"/>
    <property type="match status" value="1"/>
</dbReference>